<proteinExistence type="inferred from homology"/>
<sequence length="370" mass="42975">MPKQDKRIVKYKTKKGIRYKFQTYLGTDETGKPINISRSGFENYNDAKYTLDTLRSEGVENYVKKNQKRLDDIYQLWFASYVNQVKSSSAEKTNQYYKNHIYDSLGSVFVNNLSPAFLQKYANDLANNFVNYKSVLSILNRVLKLALVMGYLKSNPLDKIIIPKRTSKKRRDTAHNFYNKDELKAFLDTAEKTNHLYYVYFYLLATTGLRKSEALALHWQDIDLDKNTISVNRTLATGLGGKYITQPPKTKKSKRTIPMNKKCKELLLSIKQPGTDKVFSTYQDNYLRLSKPTQWLNSIYARNKKLRKITVHGFRHTFASLLIESNPYIKPTDVQAILGHETVQMTLDIYTHATDSGKERIRYTINDFLT</sequence>
<dbReference type="Gene3D" id="1.10.443.10">
    <property type="entry name" value="Intergrase catalytic core"/>
    <property type="match status" value="1"/>
</dbReference>
<dbReference type="InterPro" id="IPR050090">
    <property type="entry name" value="Tyrosine_recombinase_XerCD"/>
</dbReference>
<dbReference type="CDD" id="cd01189">
    <property type="entry name" value="INT_ICEBs1_C_like"/>
    <property type="match status" value="1"/>
</dbReference>
<evidence type="ECO:0000313" key="7">
    <source>
        <dbReference type="Proteomes" id="UP001213015"/>
    </source>
</evidence>
<dbReference type="AlphaFoldDB" id="A0AAP3M335"/>
<evidence type="ECO:0000256" key="3">
    <source>
        <dbReference type="ARBA" id="ARBA00023125"/>
    </source>
</evidence>
<dbReference type="RefSeq" id="WP_265669069.1">
    <property type="nucleotide sequence ID" value="NZ_JAKHKO010000001.1"/>
</dbReference>
<gene>
    <name evidence="6" type="ORF">L2422_00990</name>
</gene>
<dbReference type="GO" id="GO:0003677">
    <property type="term" value="F:DNA binding"/>
    <property type="evidence" value="ECO:0007669"/>
    <property type="project" value="UniProtKB-KW"/>
</dbReference>
<name>A0AAP3M335_9LACO</name>
<dbReference type="GO" id="GO:0015074">
    <property type="term" value="P:DNA integration"/>
    <property type="evidence" value="ECO:0007669"/>
    <property type="project" value="UniProtKB-KW"/>
</dbReference>
<keyword evidence="3" id="KW-0238">DNA-binding</keyword>
<dbReference type="Gene3D" id="1.10.150.130">
    <property type="match status" value="1"/>
</dbReference>
<dbReference type="InterPro" id="IPR011010">
    <property type="entry name" value="DNA_brk_join_enz"/>
</dbReference>
<dbReference type="InterPro" id="IPR013762">
    <property type="entry name" value="Integrase-like_cat_sf"/>
</dbReference>
<dbReference type="PROSITE" id="PS51898">
    <property type="entry name" value="TYR_RECOMBINASE"/>
    <property type="match status" value="1"/>
</dbReference>
<dbReference type="Pfam" id="PF00589">
    <property type="entry name" value="Phage_integrase"/>
    <property type="match status" value="1"/>
</dbReference>
<protein>
    <submittedName>
        <fullName evidence="6">Site-specific integrase</fullName>
    </submittedName>
</protein>
<dbReference type="Pfam" id="PF14659">
    <property type="entry name" value="Phage_int_SAM_3"/>
    <property type="match status" value="1"/>
</dbReference>
<accession>A0AAP3M335</accession>
<dbReference type="InterPro" id="IPR004107">
    <property type="entry name" value="Integrase_SAM-like_N"/>
</dbReference>
<evidence type="ECO:0000256" key="1">
    <source>
        <dbReference type="ARBA" id="ARBA00008857"/>
    </source>
</evidence>
<keyword evidence="4" id="KW-0233">DNA recombination</keyword>
<reference evidence="6" key="1">
    <citation type="submission" date="2022-01" db="EMBL/GenBank/DDBJ databases">
        <title>VMRC isolate genome collection.</title>
        <authorList>
            <person name="France M."/>
            <person name="Rutt L."/>
            <person name="Humphrys M."/>
            <person name="Ravel J."/>
        </authorList>
    </citation>
    <scope>NUCLEOTIDE SEQUENCE</scope>
    <source>
        <strain evidence="6">C0127B5</strain>
    </source>
</reference>
<evidence type="ECO:0000256" key="2">
    <source>
        <dbReference type="ARBA" id="ARBA00022908"/>
    </source>
</evidence>
<keyword evidence="2" id="KW-0229">DNA integration</keyword>
<evidence type="ECO:0000313" key="6">
    <source>
        <dbReference type="EMBL" id="MCZ3844099.1"/>
    </source>
</evidence>
<dbReference type="InterPro" id="IPR010998">
    <property type="entry name" value="Integrase_recombinase_N"/>
</dbReference>
<evidence type="ECO:0000259" key="5">
    <source>
        <dbReference type="PROSITE" id="PS51898"/>
    </source>
</evidence>
<comment type="caution">
    <text evidence="6">The sequence shown here is derived from an EMBL/GenBank/DDBJ whole genome shotgun (WGS) entry which is preliminary data.</text>
</comment>
<dbReference type="InterPro" id="IPR002104">
    <property type="entry name" value="Integrase_catalytic"/>
</dbReference>
<feature type="domain" description="Tyr recombinase" evidence="5">
    <location>
        <begin position="173"/>
        <end position="366"/>
    </location>
</feature>
<dbReference type="SUPFAM" id="SSF56349">
    <property type="entry name" value="DNA breaking-rejoining enzymes"/>
    <property type="match status" value="1"/>
</dbReference>
<dbReference type="PANTHER" id="PTHR30349">
    <property type="entry name" value="PHAGE INTEGRASE-RELATED"/>
    <property type="match status" value="1"/>
</dbReference>
<comment type="similarity">
    <text evidence="1">Belongs to the 'phage' integrase family.</text>
</comment>
<dbReference type="EMBL" id="JAKHLF010000001">
    <property type="protein sequence ID" value="MCZ3844099.1"/>
    <property type="molecule type" value="Genomic_DNA"/>
</dbReference>
<dbReference type="Proteomes" id="UP001213015">
    <property type="component" value="Unassembled WGS sequence"/>
</dbReference>
<evidence type="ECO:0000256" key="4">
    <source>
        <dbReference type="ARBA" id="ARBA00023172"/>
    </source>
</evidence>
<organism evidence="6 7">
    <name type="scientific">Lactobacillus mulieris</name>
    <dbReference type="NCBI Taxonomy" id="2508708"/>
    <lineage>
        <taxon>Bacteria</taxon>
        <taxon>Bacillati</taxon>
        <taxon>Bacillota</taxon>
        <taxon>Bacilli</taxon>
        <taxon>Lactobacillales</taxon>
        <taxon>Lactobacillaceae</taxon>
        <taxon>Lactobacillus</taxon>
    </lineage>
</organism>
<dbReference type="GO" id="GO:0006310">
    <property type="term" value="P:DNA recombination"/>
    <property type="evidence" value="ECO:0007669"/>
    <property type="project" value="UniProtKB-KW"/>
</dbReference>
<dbReference type="PANTHER" id="PTHR30349:SF64">
    <property type="entry name" value="PROPHAGE INTEGRASE INTD-RELATED"/>
    <property type="match status" value="1"/>
</dbReference>